<dbReference type="OMA" id="ITSWDAR"/>
<proteinExistence type="inferred from homology"/>
<dbReference type="CDD" id="cd00086">
    <property type="entry name" value="homeodomain"/>
    <property type="match status" value="1"/>
</dbReference>
<feature type="DNA-binding region" description="Homeobox" evidence="8">
    <location>
        <begin position="180"/>
        <end position="239"/>
    </location>
</feature>
<feature type="compositionally biased region" description="Basic and acidic residues" evidence="10">
    <location>
        <begin position="239"/>
        <end position="255"/>
    </location>
</feature>
<name>A0A914BT75_PATMI</name>
<keyword evidence="3" id="KW-0217">Developmental protein</keyword>
<evidence type="ECO:0000259" key="11">
    <source>
        <dbReference type="PROSITE" id="PS50071"/>
    </source>
</evidence>
<reference evidence="12" key="1">
    <citation type="submission" date="2022-11" db="UniProtKB">
        <authorList>
            <consortium name="EnsemblMetazoa"/>
        </authorList>
    </citation>
    <scope>IDENTIFICATION</scope>
</reference>
<evidence type="ECO:0000256" key="5">
    <source>
        <dbReference type="ARBA" id="ARBA00023155"/>
    </source>
</evidence>
<dbReference type="PRINTS" id="PR00024">
    <property type="entry name" value="HOMEOBOX"/>
</dbReference>
<dbReference type="InterPro" id="IPR001356">
    <property type="entry name" value="HD"/>
</dbReference>
<evidence type="ECO:0000256" key="6">
    <source>
        <dbReference type="ARBA" id="ARBA00023242"/>
    </source>
</evidence>
<evidence type="ECO:0000256" key="8">
    <source>
        <dbReference type="PROSITE-ProRule" id="PRU00108"/>
    </source>
</evidence>
<evidence type="ECO:0000256" key="1">
    <source>
        <dbReference type="ARBA" id="ARBA00004123"/>
    </source>
</evidence>
<evidence type="ECO:0000313" key="12">
    <source>
        <dbReference type="EnsemblMetazoa" id="XP_038078801.1"/>
    </source>
</evidence>
<accession>A0A914BT75</accession>
<dbReference type="Gene3D" id="1.10.10.60">
    <property type="entry name" value="Homeodomain-like"/>
    <property type="match status" value="1"/>
</dbReference>
<keyword evidence="4 8" id="KW-0238">DNA-binding</keyword>
<dbReference type="GO" id="GO:0005634">
    <property type="term" value="C:nucleus"/>
    <property type="evidence" value="ECO:0007669"/>
    <property type="project" value="UniProtKB-SubCell"/>
</dbReference>
<feature type="domain" description="Homeobox" evidence="11">
    <location>
        <begin position="178"/>
        <end position="238"/>
    </location>
</feature>
<comment type="similarity">
    <text evidence="2">Belongs to the Antp homeobox family.</text>
</comment>
<dbReference type="GO" id="GO:0000981">
    <property type="term" value="F:DNA-binding transcription factor activity, RNA polymerase II-specific"/>
    <property type="evidence" value="ECO:0007669"/>
    <property type="project" value="InterPro"/>
</dbReference>
<dbReference type="AlphaFoldDB" id="A0A914BT75"/>
<comment type="subcellular location">
    <subcellularLocation>
        <location evidence="1 8 9">Nucleus</location>
    </subcellularLocation>
</comment>
<dbReference type="PROSITE" id="PS00027">
    <property type="entry name" value="HOMEOBOX_1"/>
    <property type="match status" value="1"/>
</dbReference>
<dbReference type="InterPro" id="IPR009057">
    <property type="entry name" value="Homeodomain-like_sf"/>
</dbReference>
<dbReference type="GO" id="GO:0000978">
    <property type="term" value="F:RNA polymerase II cis-regulatory region sequence-specific DNA binding"/>
    <property type="evidence" value="ECO:0007669"/>
    <property type="project" value="TreeGrafter"/>
</dbReference>
<evidence type="ECO:0000256" key="7">
    <source>
        <dbReference type="ARBA" id="ARBA00073753"/>
    </source>
</evidence>
<dbReference type="SUPFAM" id="SSF46689">
    <property type="entry name" value="Homeodomain-like"/>
    <property type="match status" value="1"/>
</dbReference>
<dbReference type="GeneID" id="119746085"/>
<dbReference type="PANTHER" id="PTHR45659:SF4">
    <property type="entry name" value="HOMEOBOX PROTEIN ABDOMINAL-A"/>
    <property type="match status" value="1"/>
</dbReference>
<sequence length="279" mass="30662">MNSSSYFVNTLFSKYQPGEGFYPSGYELPSCAFTKTQKGSYNSGNIGGGMNGVSTHHQQPPGYFSTPATSANAYHGSYEPHSGGNTASNVYGTLNQSAASPITSWDTRLASYGTSWPGNTAELDSSYSLKEHSGAMGVFSPGSQSDVLNNNCHNSMVSGGNSNFPWMNVAGTVAGMDVGRKRCRQTYTRYQTLELEKEFHYNRYLTRRRRIELSHQLALTERQIKIWFQNRRMKYKKENKKEGAGSPEEGEKIEAELGSVTALGPGAEERGTVHEVGDK</sequence>
<keyword evidence="6 8" id="KW-0539">Nucleus</keyword>
<evidence type="ECO:0000313" key="13">
    <source>
        <dbReference type="Proteomes" id="UP000887568"/>
    </source>
</evidence>
<feature type="compositionally biased region" description="Basic and acidic residues" evidence="10">
    <location>
        <begin position="267"/>
        <end position="279"/>
    </location>
</feature>
<dbReference type="GO" id="GO:0009952">
    <property type="term" value="P:anterior/posterior pattern specification"/>
    <property type="evidence" value="ECO:0007669"/>
    <property type="project" value="TreeGrafter"/>
</dbReference>
<evidence type="ECO:0000256" key="9">
    <source>
        <dbReference type="RuleBase" id="RU000682"/>
    </source>
</evidence>
<dbReference type="Proteomes" id="UP000887568">
    <property type="component" value="Unplaced"/>
</dbReference>
<protein>
    <recommendedName>
        <fullName evidence="7">Homeobox protein HB1</fullName>
    </recommendedName>
</protein>
<dbReference type="PANTHER" id="PTHR45659">
    <property type="entry name" value="HOMEOBOX PROTEIN HOX"/>
    <property type="match status" value="1"/>
</dbReference>
<keyword evidence="13" id="KW-1185">Reference proteome</keyword>
<dbReference type="OrthoDB" id="6159439at2759"/>
<dbReference type="InterPro" id="IPR017970">
    <property type="entry name" value="Homeobox_CS"/>
</dbReference>
<evidence type="ECO:0000256" key="10">
    <source>
        <dbReference type="SAM" id="MobiDB-lite"/>
    </source>
</evidence>
<dbReference type="SMART" id="SM00389">
    <property type="entry name" value="HOX"/>
    <property type="match status" value="1"/>
</dbReference>
<dbReference type="InterPro" id="IPR020479">
    <property type="entry name" value="HD_metazoa"/>
</dbReference>
<dbReference type="InterPro" id="IPR050296">
    <property type="entry name" value="Antp_homeobox"/>
</dbReference>
<evidence type="ECO:0000256" key="2">
    <source>
        <dbReference type="ARBA" id="ARBA00009107"/>
    </source>
</evidence>
<keyword evidence="5 8" id="KW-0371">Homeobox</keyword>
<feature type="region of interest" description="Disordered" evidence="10">
    <location>
        <begin position="237"/>
        <end position="279"/>
    </location>
</feature>
<dbReference type="RefSeq" id="XP_038078801.1">
    <property type="nucleotide sequence ID" value="XM_038222873.1"/>
</dbReference>
<evidence type="ECO:0000256" key="3">
    <source>
        <dbReference type="ARBA" id="ARBA00022473"/>
    </source>
</evidence>
<dbReference type="PROSITE" id="PS50071">
    <property type="entry name" value="HOMEOBOX_2"/>
    <property type="match status" value="1"/>
</dbReference>
<evidence type="ECO:0000256" key="4">
    <source>
        <dbReference type="ARBA" id="ARBA00023125"/>
    </source>
</evidence>
<dbReference type="FunFam" id="1.10.10.60:FF:000193">
    <property type="entry name" value="Ultrabithorax, isoform C"/>
    <property type="match status" value="1"/>
</dbReference>
<organism evidence="12 13">
    <name type="scientific">Patiria miniata</name>
    <name type="common">Bat star</name>
    <name type="synonym">Asterina miniata</name>
    <dbReference type="NCBI Taxonomy" id="46514"/>
    <lineage>
        <taxon>Eukaryota</taxon>
        <taxon>Metazoa</taxon>
        <taxon>Echinodermata</taxon>
        <taxon>Eleutherozoa</taxon>
        <taxon>Asterozoa</taxon>
        <taxon>Asteroidea</taxon>
        <taxon>Valvatacea</taxon>
        <taxon>Valvatida</taxon>
        <taxon>Asterinidae</taxon>
        <taxon>Patiria</taxon>
    </lineage>
</organism>
<dbReference type="EnsemblMetazoa" id="XM_038222873.1">
    <property type="protein sequence ID" value="XP_038078801.1"/>
    <property type="gene ID" value="LOC119746085"/>
</dbReference>
<dbReference type="Pfam" id="PF00046">
    <property type="entry name" value="Homeodomain"/>
    <property type="match status" value="1"/>
</dbReference>